<dbReference type="Pfam" id="PF03717">
    <property type="entry name" value="PBP_dimer"/>
    <property type="match status" value="1"/>
</dbReference>
<gene>
    <name evidence="8" type="ORF">AB3X52_09200</name>
</gene>
<evidence type="ECO:0000259" key="5">
    <source>
        <dbReference type="Pfam" id="PF00905"/>
    </source>
</evidence>
<evidence type="ECO:0000256" key="1">
    <source>
        <dbReference type="ARBA" id="ARBA00004370"/>
    </source>
</evidence>
<dbReference type="Proteomes" id="UP001556631">
    <property type="component" value="Unassembled WGS sequence"/>
</dbReference>
<dbReference type="InterPro" id="IPR036138">
    <property type="entry name" value="PBP_dimer_sf"/>
</dbReference>
<keyword evidence="4" id="KW-0732">Signal</keyword>
<dbReference type="InterPro" id="IPR007887">
    <property type="entry name" value="MecA_N"/>
</dbReference>
<dbReference type="PANTHER" id="PTHR30627:SF24">
    <property type="entry name" value="PENICILLIN-BINDING PROTEIN 4B"/>
    <property type="match status" value="1"/>
</dbReference>
<comment type="similarity">
    <text evidence="2">Belongs to the transpeptidase family.</text>
</comment>
<dbReference type="SUPFAM" id="SSF56519">
    <property type="entry name" value="Penicillin binding protein dimerisation domain"/>
    <property type="match status" value="1"/>
</dbReference>
<dbReference type="PROSITE" id="PS51257">
    <property type="entry name" value="PROKAR_LIPOPROTEIN"/>
    <property type="match status" value="1"/>
</dbReference>
<dbReference type="RefSeq" id="WP_367993517.1">
    <property type="nucleotide sequence ID" value="NZ_JBFPJR010000013.1"/>
</dbReference>
<feature type="domain" description="NTF2-like N-terminal transpeptidase" evidence="7">
    <location>
        <begin position="29"/>
        <end position="140"/>
    </location>
</feature>
<dbReference type="InterPro" id="IPR001460">
    <property type="entry name" value="PCN-bd_Tpept"/>
</dbReference>
<sequence>MRLRPLGSLTLAALLPFAALTACGGDDDPKPEVTALTDAFASGDFGDVDFAGSTTPGQVGTDYERLTKGLVDGLGGAKPTVTASAPSVTGTSAESTLTWTWPVPAKAWRYTSLVELRKKDGRWRVVWAPSAVSPELKDDDGRLDAVSLAATRADIVGTNGAHLVSQRPVVSYGIDKTQVPAARAGQSAKALAALLDIDAASYAKRVKASGPKAFVEAITYRRGEAPAAAARIGGIKGAVAIQTSRSLGLTKEFAAPILGTVGDVTAEMVKEHPDRYHAGDVAGLSGLEARYDEQLRGVPGTRVDLVGADGKVSKELFQADPQDGKPLRVTLDDRLQKLAESLLAGVEPASALVAIRPSTGAILAAANGPGNNGVNLATYGQAPPGSTFKTIDTLALLRQGLTPTSRVDCPPTITVDGKRFGNDSWYPASATGSVPLKTAIAQSCNTAMIGQRSRISHDDVVAAAASLGFGVDHDTGFSSYFGQIPAPASDTEEAADLIGQGKVLASPMVMATVMASIAAGKTVVPTLVPGQGDTKVPDGTKPLTASETEHLRAIFRTVVTEGTGRGLLDVPGKPVLAKTGTAEFDRDGKRLTHTWMIAAQGDLAVAVYVDEGETGSSTAGPIVEGFLRGR</sequence>
<feature type="domain" description="Penicillin-binding protein dimerisation" evidence="6">
    <location>
        <begin position="149"/>
        <end position="315"/>
    </location>
</feature>
<evidence type="ECO:0000256" key="2">
    <source>
        <dbReference type="ARBA" id="ARBA00007171"/>
    </source>
</evidence>
<evidence type="ECO:0000256" key="4">
    <source>
        <dbReference type="SAM" id="SignalP"/>
    </source>
</evidence>
<reference evidence="8 9" key="1">
    <citation type="submission" date="2024-07" db="EMBL/GenBank/DDBJ databases">
        <authorList>
            <person name="Lee S."/>
            <person name="Kang M."/>
        </authorList>
    </citation>
    <scope>NUCLEOTIDE SEQUENCE [LARGE SCALE GENOMIC DNA]</scope>
    <source>
        <strain evidence="8 9">DS6</strain>
    </source>
</reference>
<dbReference type="PANTHER" id="PTHR30627">
    <property type="entry name" value="PEPTIDOGLYCAN D,D-TRANSPEPTIDASE"/>
    <property type="match status" value="1"/>
</dbReference>
<dbReference type="Gene3D" id="3.30.1390.30">
    <property type="entry name" value="Penicillin-binding protein 2a, domain 3"/>
    <property type="match status" value="1"/>
</dbReference>
<dbReference type="InterPro" id="IPR005311">
    <property type="entry name" value="PBP_dimer"/>
</dbReference>
<feature type="domain" description="Penicillin-binding protein transpeptidase" evidence="5">
    <location>
        <begin position="352"/>
        <end position="624"/>
    </location>
</feature>
<feature type="signal peptide" evidence="4">
    <location>
        <begin position="1"/>
        <end position="24"/>
    </location>
</feature>
<dbReference type="Pfam" id="PF00905">
    <property type="entry name" value="Transpeptidase"/>
    <property type="match status" value="1"/>
</dbReference>
<dbReference type="InterPro" id="IPR012338">
    <property type="entry name" value="Beta-lactam/transpept-like"/>
</dbReference>
<proteinExistence type="inferred from homology"/>
<comment type="caution">
    <text evidence="8">The sequence shown here is derived from an EMBL/GenBank/DDBJ whole genome shotgun (WGS) entry which is preliminary data.</text>
</comment>
<evidence type="ECO:0000259" key="7">
    <source>
        <dbReference type="Pfam" id="PF05223"/>
    </source>
</evidence>
<accession>A0ABV3SXX2</accession>
<dbReference type="Gene3D" id="3.40.710.10">
    <property type="entry name" value="DD-peptidase/beta-lactamase superfamily"/>
    <property type="match status" value="1"/>
</dbReference>
<evidence type="ECO:0000313" key="9">
    <source>
        <dbReference type="Proteomes" id="UP001556631"/>
    </source>
</evidence>
<evidence type="ECO:0000313" key="8">
    <source>
        <dbReference type="EMBL" id="MEX0427794.1"/>
    </source>
</evidence>
<dbReference type="Gene3D" id="3.90.1310.10">
    <property type="entry name" value="Penicillin-binding protein 2a (Domain 2)"/>
    <property type="match status" value="1"/>
</dbReference>
<evidence type="ECO:0000259" key="6">
    <source>
        <dbReference type="Pfam" id="PF03717"/>
    </source>
</evidence>
<organism evidence="8 9">
    <name type="scientific">Nocardioides eburneus</name>
    <dbReference type="NCBI Taxonomy" id="3231482"/>
    <lineage>
        <taxon>Bacteria</taxon>
        <taxon>Bacillati</taxon>
        <taxon>Actinomycetota</taxon>
        <taxon>Actinomycetes</taxon>
        <taxon>Propionibacteriales</taxon>
        <taxon>Nocardioidaceae</taxon>
        <taxon>Nocardioides</taxon>
    </lineage>
</organism>
<dbReference type="InterPro" id="IPR050515">
    <property type="entry name" value="Beta-lactam/transpept"/>
</dbReference>
<protein>
    <submittedName>
        <fullName evidence="8">Penicillin-binding transpeptidase domain-containing protein</fullName>
    </submittedName>
</protein>
<dbReference type="Pfam" id="PF05223">
    <property type="entry name" value="MecA_N"/>
    <property type="match status" value="1"/>
</dbReference>
<feature type="chain" id="PRO_5046908397" evidence="4">
    <location>
        <begin position="25"/>
        <end position="630"/>
    </location>
</feature>
<name>A0ABV3SXX2_9ACTN</name>
<keyword evidence="9" id="KW-1185">Reference proteome</keyword>
<evidence type="ECO:0000256" key="3">
    <source>
        <dbReference type="ARBA" id="ARBA00023136"/>
    </source>
</evidence>
<dbReference type="SUPFAM" id="SSF56601">
    <property type="entry name" value="beta-lactamase/transpeptidase-like"/>
    <property type="match status" value="1"/>
</dbReference>
<comment type="subcellular location">
    <subcellularLocation>
        <location evidence="1">Membrane</location>
    </subcellularLocation>
</comment>
<dbReference type="EMBL" id="JBFPJR010000013">
    <property type="protein sequence ID" value="MEX0427794.1"/>
    <property type="molecule type" value="Genomic_DNA"/>
</dbReference>
<keyword evidence="3" id="KW-0472">Membrane</keyword>